<dbReference type="Gene3D" id="3.40.50.720">
    <property type="entry name" value="NAD(P)-binding Rossmann-like Domain"/>
    <property type="match status" value="1"/>
</dbReference>
<dbReference type="InParanoid" id="A0A1V9X5R9"/>
<dbReference type="SUPFAM" id="SSF51735">
    <property type="entry name" value="NAD(P)-binding Rossmann-fold domains"/>
    <property type="match status" value="1"/>
</dbReference>
<gene>
    <name evidence="5" type="ORF">BIW11_01943</name>
</gene>
<evidence type="ECO:0000313" key="5">
    <source>
        <dbReference type="EMBL" id="OQR68854.1"/>
    </source>
</evidence>
<comment type="similarity">
    <text evidence="1">Belongs to the L-aspartate dehydrogenase family.</text>
</comment>
<dbReference type="GO" id="GO:0009435">
    <property type="term" value="P:NAD+ biosynthetic process"/>
    <property type="evidence" value="ECO:0007669"/>
    <property type="project" value="InterPro"/>
</dbReference>
<dbReference type="PIRSF" id="PIRSF005227">
    <property type="entry name" value="Asp_dh_NAD_syn"/>
    <property type="match status" value="1"/>
</dbReference>
<dbReference type="OrthoDB" id="4310724at2759"/>
<dbReference type="SUPFAM" id="SSF55347">
    <property type="entry name" value="Glyceraldehyde-3-phosphate dehydrogenase-like, C-terminal domain"/>
    <property type="match status" value="1"/>
</dbReference>
<evidence type="ECO:0000259" key="4">
    <source>
        <dbReference type="Pfam" id="PF03447"/>
    </source>
</evidence>
<dbReference type="Gene3D" id="3.30.360.10">
    <property type="entry name" value="Dihydrodipicolinate Reductase, domain 2"/>
    <property type="match status" value="1"/>
</dbReference>
<feature type="domain" description="Aspartate/homoserine dehydrogenase NAD-binding" evidence="4">
    <location>
        <begin position="11"/>
        <end position="116"/>
    </location>
</feature>
<dbReference type="InterPro" id="IPR036291">
    <property type="entry name" value="NAD(P)-bd_dom_sf"/>
</dbReference>
<dbReference type="Pfam" id="PF03447">
    <property type="entry name" value="NAD_binding_3"/>
    <property type="match status" value="1"/>
</dbReference>
<proteinExistence type="inferred from homology"/>
<comment type="caution">
    <text evidence="5">The sequence shown here is derived from an EMBL/GenBank/DDBJ whole genome shotgun (WGS) entry which is preliminary data.</text>
</comment>
<evidence type="ECO:0000313" key="6">
    <source>
        <dbReference type="Proteomes" id="UP000192247"/>
    </source>
</evidence>
<evidence type="ECO:0000256" key="1">
    <source>
        <dbReference type="ARBA" id="ARBA00008331"/>
    </source>
</evidence>
<keyword evidence="6" id="KW-1185">Reference proteome</keyword>
<evidence type="ECO:0000256" key="2">
    <source>
        <dbReference type="ARBA" id="ARBA00020169"/>
    </source>
</evidence>
<dbReference type="Proteomes" id="UP000192247">
    <property type="component" value="Unassembled WGS sequence"/>
</dbReference>
<name>A0A1V9X5R9_9ACAR</name>
<dbReference type="EMBL" id="MNPL01023192">
    <property type="protein sequence ID" value="OQR68854.1"/>
    <property type="molecule type" value="Genomic_DNA"/>
</dbReference>
<dbReference type="PANTHER" id="PTHR31873">
    <property type="entry name" value="L-ASPARTATE DEHYDROGENASE-RELATED"/>
    <property type="match status" value="1"/>
</dbReference>
<organism evidence="5 6">
    <name type="scientific">Tropilaelaps mercedesae</name>
    <dbReference type="NCBI Taxonomy" id="418985"/>
    <lineage>
        <taxon>Eukaryota</taxon>
        <taxon>Metazoa</taxon>
        <taxon>Ecdysozoa</taxon>
        <taxon>Arthropoda</taxon>
        <taxon>Chelicerata</taxon>
        <taxon>Arachnida</taxon>
        <taxon>Acari</taxon>
        <taxon>Parasitiformes</taxon>
        <taxon>Mesostigmata</taxon>
        <taxon>Gamasina</taxon>
        <taxon>Dermanyssoidea</taxon>
        <taxon>Laelapidae</taxon>
        <taxon>Tropilaelaps</taxon>
    </lineage>
</organism>
<sequence>MNYKRRIGIVGYGHLGEFLVDEILARPADYELAFVWTRSGTFNPATKRLDRSVLLEDLSYFYTRRPDLVVEVAHPTISKAYGEHFLKHCDYMVGSPTALADHDIELKLRRAARKPHGLYVPSGAMWGLEDIRKMADRGTLQGLTVTMRKHPAALRLAEGSSIRAKNDNVSTRPIVLYEGPVRDLCHLAPSNVNTMAAAAIAAHNLGFDKTQACLISDPNMADYHVTEIAVQGPSEIDGRTFTVRTTRTNPACKGDVTAKATYSSFLSSMLAAEGKGPGVHLC</sequence>
<protein>
    <recommendedName>
        <fullName evidence="2">Aspartate dehydrogenase domain-containing protein</fullName>
    </recommendedName>
</protein>
<dbReference type="AlphaFoldDB" id="A0A1V9X5R9"/>
<dbReference type="PANTHER" id="PTHR31873:SF6">
    <property type="entry name" value="ASPARTATE DEHYDROGENASE DOMAIN-CONTAINING PROTEIN"/>
    <property type="match status" value="1"/>
</dbReference>
<dbReference type="InterPro" id="IPR005106">
    <property type="entry name" value="Asp/hSer_DH_NAD-bd"/>
</dbReference>
<evidence type="ECO:0000259" key="3">
    <source>
        <dbReference type="Pfam" id="PF01958"/>
    </source>
</evidence>
<reference evidence="5 6" key="1">
    <citation type="journal article" date="2017" name="Gigascience">
        <title>Draft genome of the honey bee ectoparasitic mite, Tropilaelaps mercedesae, is shaped by the parasitic life history.</title>
        <authorList>
            <person name="Dong X."/>
            <person name="Armstrong S.D."/>
            <person name="Xia D."/>
            <person name="Makepeace B.L."/>
            <person name="Darby A.C."/>
            <person name="Kadowaki T."/>
        </authorList>
    </citation>
    <scope>NUCLEOTIDE SEQUENCE [LARGE SCALE GENOMIC DNA]</scope>
    <source>
        <strain evidence="5">Wuxi-XJTLU</strain>
    </source>
</reference>
<accession>A0A1V9X5R9</accession>
<dbReference type="InterPro" id="IPR011182">
    <property type="entry name" value="L-Asp_DH"/>
</dbReference>
<dbReference type="GO" id="GO:0050661">
    <property type="term" value="F:NADP binding"/>
    <property type="evidence" value="ECO:0007669"/>
    <property type="project" value="InterPro"/>
</dbReference>
<dbReference type="Pfam" id="PF01958">
    <property type="entry name" value="Asp_DH_C"/>
    <property type="match status" value="1"/>
</dbReference>
<dbReference type="InterPro" id="IPR002811">
    <property type="entry name" value="Asp_DH"/>
</dbReference>
<dbReference type="GO" id="GO:0033735">
    <property type="term" value="F:aspartate dehydrogenase [NAD(P)+] activity"/>
    <property type="evidence" value="ECO:0007669"/>
    <property type="project" value="InterPro"/>
</dbReference>
<dbReference type="STRING" id="418985.A0A1V9X5R9"/>
<feature type="domain" description="Aspartate dehydrogenase" evidence="3">
    <location>
        <begin position="171"/>
        <end position="261"/>
    </location>
</feature>